<evidence type="ECO:0000313" key="10">
    <source>
        <dbReference type="EMBL" id="MDX3133520.1"/>
    </source>
</evidence>
<feature type="transmembrane region" description="Helical" evidence="8">
    <location>
        <begin position="188"/>
        <end position="205"/>
    </location>
</feature>
<feature type="region of interest" description="Disordered" evidence="7">
    <location>
        <begin position="64"/>
        <end position="84"/>
    </location>
</feature>
<keyword evidence="4 8" id="KW-0812">Transmembrane</keyword>
<accession>A0AAJ2PTP8</accession>
<organism evidence="10 11">
    <name type="scientific">Streptomyces europaeiscabiei</name>
    <dbReference type="NCBI Taxonomy" id="146819"/>
    <lineage>
        <taxon>Bacteria</taxon>
        <taxon>Bacillati</taxon>
        <taxon>Actinomycetota</taxon>
        <taxon>Actinomycetes</taxon>
        <taxon>Kitasatosporales</taxon>
        <taxon>Streptomycetaceae</taxon>
        <taxon>Streptomyces</taxon>
    </lineage>
</organism>
<name>A0AAJ2PTP8_9ACTN</name>
<dbReference type="Gene3D" id="1.20.1640.10">
    <property type="entry name" value="Multidrug efflux transporter AcrB transmembrane domain"/>
    <property type="match status" value="1"/>
</dbReference>
<feature type="region of interest" description="Disordered" evidence="7">
    <location>
        <begin position="1"/>
        <end position="20"/>
    </location>
</feature>
<evidence type="ECO:0000256" key="5">
    <source>
        <dbReference type="ARBA" id="ARBA00022989"/>
    </source>
</evidence>
<dbReference type="InterPro" id="IPR004869">
    <property type="entry name" value="MMPL_dom"/>
</dbReference>
<keyword evidence="3" id="KW-1003">Cell membrane</keyword>
<evidence type="ECO:0000256" key="7">
    <source>
        <dbReference type="SAM" id="MobiDB-lite"/>
    </source>
</evidence>
<feature type="transmembrane region" description="Helical" evidence="8">
    <location>
        <begin position="159"/>
        <end position="181"/>
    </location>
</feature>
<feature type="transmembrane region" description="Helical" evidence="8">
    <location>
        <begin position="225"/>
        <end position="245"/>
    </location>
</feature>
<comment type="caution">
    <text evidence="10">The sequence shown here is derived from an EMBL/GenBank/DDBJ whole genome shotgun (WGS) entry which is preliminary data.</text>
</comment>
<proteinExistence type="inferred from homology"/>
<evidence type="ECO:0000313" key="11">
    <source>
        <dbReference type="Proteomes" id="UP001273589"/>
    </source>
</evidence>
<comment type="similarity">
    <text evidence="2">Belongs to the resistance-nodulation-cell division (RND) (TC 2.A.6) family. MmpL subfamily.</text>
</comment>
<evidence type="ECO:0000256" key="8">
    <source>
        <dbReference type="SAM" id="Phobius"/>
    </source>
</evidence>
<evidence type="ECO:0000256" key="2">
    <source>
        <dbReference type="ARBA" id="ARBA00010157"/>
    </source>
</evidence>
<dbReference type="Pfam" id="PF03176">
    <property type="entry name" value="MMPL"/>
    <property type="match status" value="1"/>
</dbReference>
<reference evidence="10" key="1">
    <citation type="journal article" date="2023" name="Microb. Genom.">
        <title>Mesoterricola silvestris gen. nov., sp. nov., Mesoterricola sediminis sp. nov., Geothrix oryzae sp. nov., Geothrix edaphica sp. nov., Geothrix rubra sp. nov., and Geothrix limicola sp. nov., six novel members of Acidobacteriota isolated from soils.</title>
        <authorList>
            <person name="Weisberg A.J."/>
            <person name="Pearce E."/>
            <person name="Kramer C.G."/>
            <person name="Chang J.H."/>
            <person name="Clarke C.R."/>
        </authorList>
    </citation>
    <scope>NUCLEOTIDE SEQUENCE</scope>
    <source>
        <strain evidence="10">ND06-05F</strain>
    </source>
</reference>
<evidence type="ECO:0000256" key="1">
    <source>
        <dbReference type="ARBA" id="ARBA00004651"/>
    </source>
</evidence>
<dbReference type="RefSeq" id="WP_319695179.1">
    <property type="nucleotide sequence ID" value="NZ_JARAWN010000213.1"/>
</dbReference>
<dbReference type="EMBL" id="JARAWN010000213">
    <property type="protein sequence ID" value="MDX3133520.1"/>
    <property type="molecule type" value="Genomic_DNA"/>
</dbReference>
<sequence length="365" mass="39039">MTRPPRPRGCGGAPAGARPAVLQDRVRFHQRATTAQQFRGPPGLHHPGERLRQRRREVDRLAARAEADGTSKEQSAALKANAERLGATEGATSARVTGVEGTTARVSVTFDGNAVSTPARDPVKRLKDTPEPPGAWAYFGGESAVYSDTLDALGEALPWMLLYIAVMTYILPFLAFGSVLLPLKAITMNLLSLTATFGMPVWVFQDGHLHHLLGFDPTGNIEPNMPIMLFALIFGLSMDYEVFLVSRMREQYDQLGDSTEAVATGLGSIGRLVVGAAVLMCVPLAAIGMSGVLTIKLFGVGMVFAVLTDVLVVRILLGTSVMKLLGRAAWWAPGPLARLDDRFGIKETDAPADDTADKPVPVPAG</sequence>
<evidence type="ECO:0000259" key="9">
    <source>
        <dbReference type="Pfam" id="PF03176"/>
    </source>
</evidence>
<feature type="transmembrane region" description="Helical" evidence="8">
    <location>
        <begin position="295"/>
        <end position="317"/>
    </location>
</feature>
<feature type="domain" description="Membrane transport protein MMPL" evidence="9">
    <location>
        <begin position="55"/>
        <end position="333"/>
    </location>
</feature>
<dbReference type="SUPFAM" id="SSF82866">
    <property type="entry name" value="Multidrug efflux transporter AcrB transmembrane domain"/>
    <property type="match status" value="1"/>
</dbReference>
<feature type="region of interest" description="Disordered" evidence="7">
    <location>
        <begin position="30"/>
        <end position="52"/>
    </location>
</feature>
<evidence type="ECO:0000256" key="4">
    <source>
        <dbReference type="ARBA" id="ARBA00022692"/>
    </source>
</evidence>
<dbReference type="PANTHER" id="PTHR33406">
    <property type="entry name" value="MEMBRANE PROTEIN MJ1562-RELATED"/>
    <property type="match status" value="1"/>
</dbReference>
<keyword evidence="6 8" id="KW-0472">Membrane</keyword>
<dbReference type="Proteomes" id="UP001273589">
    <property type="component" value="Unassembled WGS sequence"/>
</dbReference>
<feature type="transmembrane region" description="Helical" evidence="8">
    <location>
        <begin position="266"/>
        <end position="289"/>
    </location>
</feature>
<dbReference type="GO" id="GO:0005886">
    <property type="term" value="C:plasma membrane"/>
    <property type="evidence" value="ECO:0007669"/>
    <property type="project" value="UniProtKB-SubCell"/>
</dbReference>
<dbReference type="PANTHER" id="PTHR33406:SF11">
    <property type="entry name" value="MEMBRANE PROTEIN SCO6666-RELATED"/>
    <property type="match status" value="1"/>
</dbReference>
<dbReference type="InterPro" id="IPR050545">
    <property type="entry name" value="Mycobact_MmpL"/>
</dbReference>
<protein>
    <submittedName>
        <fullName evidence="10">MMPL family transporter</fullName>
    </submittedName>
</protein>
<evidence type="ECO:0000256" key="3">
    <source>
        <dbReference type="ARBA" id="ARBA00022475"/>
    </source>
</evidence>
<evidence type="ECO:0000256" key="6">
    <source>
        <dbReference type="ARBA" id="ARBA00023136"/>
    </source>
</evidence>
<gene>
    <name evidence="10" type="ORF">PV367_27925</name>
</gene>
<comment type="subcellular location">
    <subcellularLocation>
        <location evidence="1">Cell membrane</location>
        <topology evidence="1">Multi-pass membrane protein</topology>
    </subcellularLocation>
</comment>
<keyword evidence="5 8" id="KW-1133">Transmembrane helix</keyword>
<dbReference type="AlphaFoldDB" id="A0AAJ2PTP8"/>